<evidence type="ECO:0000313" key="8">
    <source>
        <dbReference type="Proteomes" id="UP000282926"/>
    </source>
</evidence>
<evidence type="ECO:0000259" key="6">
    <source>
        <dbReference type="Pfam" id="PF04151"/>
    </source>
</evidence>
<comment type="subcellular location">
    <subcellularLocation>
        <location evidence="1">Membrane</location>
        <topology evidence="1">Single-pass membrane protein</topology>
    </subcellularLocation>
</comment>
<feature type="domain" description="Peptidase C-terminal archaeal/bacterial" evidence="6">
    <location>
        <begin position="2822"/>
        <end position="2887"/>
    </location>
</feature>
<evidence type="ECO:0000256" key="1">
    <source>
        <dbReference type="ARBA" id="ARBA00004167"/>
    </source>
</evidence>
<name>A0ABY0CY42_9DELT</name>
<organism evidence="7 8">
    <name type="scientific">Lujinxingia sediminis</name>
    <dbReference type="NCBI Taxonomy" id="2480984"/>
    <lineage>
        <taxon>Bacteria</taxon>
        <taxon>Deltaproteobacteria</taxon>
        <taxon>Bradymonadales</taxon>
        <taxon>Lujinxingiaceae</taxon>
        <taxon>Lujinxingia</taxon>
    </lineage>
</organism>
<sequence length="2907" mass="306338">MQRPPLRNWTPDAQDLRRWFTIVMLSSLTLFAAACGPDDDPPVTNLCEDVTCERGVCEAGECVNAGECAIDEDCVDGFFCGDDSVCQEASCEDVTCDRGQCSEATGRCENAPACAISTQGEDCLEGFVCAENICITEEAFCDELACDDGRGVCSVDERACVNAENCEGSDQKCADGFFCAADNTCQANLCDDNDECARGVCDPASGQCVDPEVCAEINDCTDGSYCVAGSCQPEADACAACEGNQICNYDADALSVSCEENPAGCSSAFDCAGDRACQGGVCVDPVACVPDAFEPNDDAASATELAQTEEGMTSAGICPADVDVFTFNTLGRGLVRGTLVVDVRTVSEDRGLGQLEVAIFGVDGAELSRQTTNEVGVASFARLRNAAQMGVHRIEVRDAGEVRDPGVRYEIVADVVPEAVANVCAAAVLLEDGDTASGDTSDSTSFQIQPSCAEDGSTAGERVFTFEVEERSRVELNLRPSSEVELTLSLRTTCESAFSEQACQFTPGAGVIQRIRQTLAPGTYFAVVKGPANNTGGNFNIDLSIDPLICSPGVAVCLTEGVSRVCNAQGTGFEEETCLDGCVAESGLCERPDGDTCLNPIDASGDFSGIIDWGVYEDEVSLDGGDVQAGESCLSVSESSRTFGPEVVYSVTLPAGHALQANLITTSDHAALLVLDDCADADLSCLEAQTTATELFDGRFEQELVYTNETTGPQNLLVVASSSTTPTGDAEIRITSGEVVCTPEATACDGDAFMRCNASGTQLETVRECNFGCNPDALLKEATETEPEERGPACNLGTNQVCRNAIDILNEGGSFQGEILDYTNDLDPDSSANPKGCTGGRARGGDATFFVDASAGDVITAQLSTEFDAALWITTDCSRAAERCLAGTDSGVAVDEFIQLTVPRDGRYFIIVDSDEDQAGTFELDVSLALPTCTPGTLLGCVDTDTLAYCGPEGAPANFECAGGCTGSTCNSPRGEACFDAIPAVDGDVFAGSFNGRSNTLEIPGEVLGACDFSNPLGGYQAGDPVLGPDAIYSVDLRAGQALEVSGVSSAYSGVYYILTECGAAESCSDNTLRGDENLSLVHFAEQDETVFVVASRYNATTTASEGYVLEFNVVDVTCTRGERRCMDSLTAEYCTAAGEWKSYECLTGCNDGTCASAPADTCGTSQLVTETSSFSGDLRQMSNALEVPPSAQINGCFAGASSSARDTEGPDAFYEVRLSAGERLHVESSGSNHFLYMQDACGVYDSCIASAGDSTESTNTLEHVATQDETLFVVVDTQFSTSGGEYDIYFAITETNAGCATGDAYCMADGETLAVCDSKGDYNAYRCTDGCTDGRCGTPDARICEDAVMLTAGQTYRGDFQGSASVPLDLAAQGQCDFTSLVGEAEDYGDWITRVHAVDVRQGELLTAKLRSGASDFFMYITGECGQGSATCEALSATGYSPEVSYLADQDETVYVVVSRANDSSSRYYLLDVATQTPGCSPGTLQCLADGRTLGRCNDEGVYDIYPCDGTCSGAACDQPVGDACFDAIPLVTGQPTTGTFMGTNQIEPAEGQAGNCEFANTFAGPETIYSIFVPAGQALSVELDTPVFGAYVYLLGECGEANSCVALARTDRQSTTTFVADRDRTIYVVVDKSGGSIDEREFTLTADYQTPECTPGQQRCSADGTSLQICNEYNFFETYACNSGSCSAGRCETPNGQSCQDALPLVLGQESTLTQGSVSWINAGSDESGECSISGNDNYGEAYRYVDLEEGDVLNVFVEKGTVYGSELMVLEDCFTMASCQVSESLNGSSNPTYGNKNLRYVADQARRVYVVLDDDGSFGEQTIFATVTPAECTPGERRCHAESGNIQLCSEDGIFEDDYQCDGSCNADLTCNPPKGDRCFDAIPLPGDGVAVSDNVSGLSNEIGFSSGAYGACTFDHSATSGYDRIYSVQASGGDVLRVNYSTTDTSSFFYVLSECGQIESCMANGHFRAGAKDVFIPITEDGTYYIVADRQSSSTSTNYTLEVEVMQPDCIATGITRCTPDGTGVEYCNAYGVLEVTDCQGQCVNDRCEVPMGGTCGDAIAVVPGQVYTGDFNGQNNLGAYNTASTGVCEFSSSNETHGADTFYEVSLRAGDVMLVNFTSNASEGMAYLVEDCRDIGTCLAQGVSSGTSSTPRGFEYIAEEDKTVFIVVDRRATSLSTSTYELSVELTALNSCTPGATSCSADGSAIEYCDDRGILRSYACAEGCVAGQCSPPEGDLCFDAIPVTSGETVAHELAGASNSFEFSANSSCYLSERYAPIGPDRVYSIELTAGDRLDVDFETSSSFNADNILMYVLDSCTGQVDATCRTAAFGNWDLSFVADQSQTYYVVVDELRSSPSSTSRTLTFNVTPAQNGEVCLPGESRCEGGTVSICNAQGTGFDTQATCEFGCERDFCAGPAQPNNTCADALLISGPTVIYDDFSEFENDYGSSTNRCGSSSAFGRDAVYRLEMDPGQIVRVRARSTRNTNEPQVSIVEDCENMEACLANDRNEPDAFVEFFSATGGIYYAVVDGSSSTQEMYIVEFDFDVAECVPGEQVCLDETTLQFCTETGVYETFDCPLGCASDACNRPANNTCEGALDVNEGIEITVDMDDFTRDYDPDLGSGLSCARRQGTGPDMIYYVDAVKNDVITASMTTDEFEKLVWITTDCSESATMANACVAGTVASSYSDTATLTYRVPTAGRYFIVMDSYDSTFNEVTGTADIAISVERAACLPTEGFCDVDGNLNFCAADGSGFITQTCASGCADGACTPPVGNVCPDAVPLTSGVAYVGDFANYTNHFDPGYEGCTGFDAPGPDAAFSIALAAGETVTATVSNVANATNDMALYLISDCGDERASCQAGSDLPGEGAESVTFTATEAGTYYLVTDSWTEGVTGQFEITATVN</sequence>
<dbReference type="RefSeq" id="WP_127779386.1">
    <property type="nucleotide sequence ID" value="NZ_SADD01000001.1"/>
</dbReference>
<evidence type="ECO:0000256" key="3">
    <source>
        <dbReference type="ARBA" id="ARBA00022737"/>
    </source>
</evidence>
<protein>
    <recommendedName>
        <fullName evidence="6">Peptidase C-terminal archaeal/bacterial domain-containing protein</fullName>
    </recommendedName>
</protein>
<comment type="caution">
    <text evidence="7">The sequence shown here is derived from an EMBL/GenBank/DDBJ whole genome shotgun (WGS) entry which is preliminary data.</text>
</comment>
<dbReference type="Pfam" id="PF04151">
    <property type="entry name" value="PPC"/>
    <property type="match status" value="2"/>
</dbReference>
<dbReference type="InterPro" id="IPR007280">
    <property type="entry name" value="Peptidase_C_arc/bac"/>
</dbReference>
<keyword evidence="2" id="KW-0812">Transmembrane</keyword>
<dbReference type="PANTHER" id="PTHR24270:SF63">
    <property type="entry name" value="TERRIBLY REDUCED OPTIC LOBES, ISOFORM B"/>
    <property type="match status" value="1"/>
</dbReference>
<feature type="domain" description="Peptidase C-terminal archaeal/bacterial" evidence="6">
    <location>
        <begin position="2287"/>
        <end position="2354"/>
    </location>
</feature>
<proteinExistence type="predicted"/>
<dbReference type="InterPro" id="IPR050685">
    <property type="entry name" value="LDLR"/>
</dbReference>
<dbReference type="PROSITE" id="PS51257">
    <property type="entry name" value="PROKAR_LIPOPROTEIN"/>
    <property type="match status" value="1"/>
</dbReference>
<keyword evidence="3" id="KW-0677">Repeat</keyword>
<evidence type="ECO:0000256" key="5">
    <source>
        <dbReference type="ARBA" id="ARBA00023136"/>
    </source>
</evidence>
<dbReference type="Gene3D" id="2.60.120.380">
    <property type="match status" value="4"/>
</dbReference>
<evidence type="ECO:0000256" key="4">
    <source>
        <dbReference type="ARBA" id="ARBA00022989"/>
    </source>
</evidence>
<reference evidence="7 8" key="1">
    <citation type="submission" date="2019-01" db="EMBL/GenBank/DDBJ databases">
        <title>Lujinxingia litoralis gen. nov., sp. nov. and Lujinxingia sediminis gen. nov., sp. nov., new members in the order Bradymonadales, isolated from coastal sediment.</title>
        <authorList>
            <person name="Li C.-M."/>
        </authorList>
    </citation>
    <scope>NUCLEOTIDE SEQUENCE [LARGE SCALE GENOMIC DNA]</scope>
    <source>
        <strain evidence="7 8">SEH01</strain>
    </source>
</reference>
<keyword evidence="5" id="KW-0472">Membrane</keyword>
<dbReference type="EMBL" id="SADD01000001">
    <property type="protein sequence ID" value="RVU48802.1"/>
    <property type="molecule type" value="Genomic_DNA"/>
</dbReference>
<dbReference type="Proteomes" id="UP000282926">
    <property type="component" value="Unassembled WGS sequence"/>
</dbReference>
<dbReference type="PANTHER" id="PTHR24270">
    <property type="entry name" value="LOW-DENSITY LIPOPROTEIN RECEPTOR-RELATED"/>
    <property type="match status" value="1"/>
</dbReference>
<evidence type="ECO:0000313" key="7">
    <source>
        <dbReference type="EMBL" id="RVU48802.1"/>
    </source>
</evidence>
<keyword evidence="8" id="KW-1185">Reference proteome</keyword>
<gene>
    <name evidence="7" type="ORF">EA187_05060</name>
</gene>
<accession>A0ABY0CY42</accession>
<evidence type="ECO:0000256" key="2">
    <source>
        <dbReference type="ARBA" id="ARBA00022692"/>
    </source>
</evidence>
<keyword evidence="4" id="KW-1133">Transmembrane helix</keyword>